<organism evidence="1 2">
    <name type="scientific">Vitrella brassicaformis (strain CCMP3155)</name>
    <dbReference type="NCBI Taxonomy" id="1169540"/>
    <lineage>
        <taxon>Eukaryota</taxon>
        <taxon>Sar</taxon>
        <taxon>Alveolata</taxon>
        <taxon>Colpodellida</taxon>
        <taxon>Vitrellaceae</taxon>
        <taxon>Vitrella</taxon>
    </lineage>
</organism>
<name>A0A0G4EA15_VITBC</name>
<dbReference type="VEuPathDB" id="CryptoDB:Vbra_3583"/>
<accession>A0A0G4EA15</accession>
<gene>
    <name evidence="1" type="ORF">Vbra_3583</name>
</gene>
<dbReference type="AlphaFoldDB" id="A0A0G4EA15"/>
<proteinExistence type="predicted"/>
<sequence length="74" mass="8712">MCMMRSSRLGPYTRIHRTALVLISWLIPWNRGHLEVYHSSYPFQILRKQPLARMPIAKIIQSRSPRQRASQAPL</sequence>
<keyword evidence="2" id="KW-1185">Reference proteome</keyword>
<evidence type="ECO:0000313" key="1">
    <source>
        <dbReference type="EMBL" id="CEL92775.1"/>
    </source>
</evidence>
<evidence type="ECO:0000313" key="2">
    <source>
        <dbReference type="Proteomes" id="UP000041254"/>
    </source>
</evidence>
<dbReference type="EMBL" id="CDMY01000105">
    <property type="protein sequence ID" value="CEL92775.1"/>
    <property type="molecule type" value="Genomic_DNA"/>
</dbReference>
<reference evidence="1 2" key="1">
    <citation type="submission" date="2014-11" db="EMBL/GenBank/DDBJ databases">
        <authorList>
            <person name="Zhu J."/>
            <person name="Qi W."/>
            <person name="Song R."/>
        </authorList>
    </citation>
    <scope>NUCLEOTIDE SEQUENCE [LARGE SCALE GENOMIC DNA]</scope>
</reference>
<dbReference type="InParanoid" id="A0A0G4EA15"/>
<dbReference type="Proteomes" id="UP000041254">
    <property type="component" value="Unassembled WGS sequence"/>
</dbReference>
<protein>
    <submittedName>
        <fullName evidence="1">Uncharacterized protein</fullName>
    </submittedName>
</protein>